<dbReference type="OrthoDB" id="9766391at2"/>
<feature type="transmembrane region" description="Helical" evidence="1">
    <location>
        <begin position="203"/>
        <end position="222"/>
    </location>
</feature>
<gene>
    <name evidence="3" type="ORF">OJF2_23260</name>
</gene>
<feature type="transmembrane region" description="Helical" evidence="1">
    <location>
        <begin position="160"/>
        <end position="183"/>
    </location>
</feature>
<dbReference type="Pfam" id="PF07786">
    <property type="entry name" value="HGSNAT_cat"/>
    <property type="match status" value="1"/>
</dbReference>
<accession>A0A5B9W0J2</accession>
<dbReference type="KEGG" id="agv:OJF2_23260"/>
<keyword evidence="1" id="KW-1133">Transmembrane helix</keyword>
<keyword evidence="1" id="KW-0472">Membrane</keyword>
<evidence type="ECO:0000259" key="2">
    <source>
        <dbReference type="Pfam" id="PF07786"/>
    </source>
</evidence>
<feature type="transmembrane region" description="Helical" evidence="1">
    <location>
        <begin position="318"/>
        <end position="339"/>
    </location>
</feature>
<feature type="transmembrane region" description="Helical" evidence="1">
    <location>
        <begin position="20"/>
        <end position="44"/>
    </location>
</feature>
<keyword evidence="1" id="KW-0812">Transmembrane</keyword>
<feature type="transmembrane region" description="Helical" evidence="1">
    <location>
        <begin position="89"/>
        <end position="106"/>
    </location>
</feature>
<dbReference type="PANTHER" id="PTHR31061">
    <property type="entry name" value="LD22376P"/>
    <property type="match status" value="1"/>
</dbReference>
<sequence>MEDVPISPVKSGRIASMDQFRGYTVAGMFLVNFVGGLTAMPAVLKHHNIYFSYADTIMPGFMFAAGFSYRLAVLRRLERDGPAAAYGKFFVRSLMLVLVSLVMYAAEDCEVRRWAELEGTGLWKSLAETLKANLWETLAIIGVTQMFLMPVIARGTKVRIGTIAACLATHVAISQWFNFFFVYGQPNWLDELLGLTGKSAWDGGFFGIMAWAVPMLFGSLSYDWMMTRSPGRAAGLQVGLGAALMLVGYASNCAATLYDTDKGTVEVLGKDVAASPVIPPFGNFQGRSFQSLLATPPFMTPPPREIRPDNYWEMNKKVVSLPFSLFSSGFSLALYALFIPLCDIRGFRLGLFRTLGQNPLAAYILHHAVEGAVLAVVPKDSPLWYCLMGTAVFFAISYSFVRYLEKHNFYLRL</sequence>
<feature type="transmembrane region" description="Helical" evidence="1">
    <location>
        <begin position="134"/>
        <end position="153"/>
    </location>
</feature>
<protein>
    <recommendedName>
        <fullName evidence="2">Heparan-alpha-glucosaminide N-acetyltransferase catalytic domain-containing protein</fullName>
    </recommendedName>
</protein>
<dbReference type="Proteomes" id="UP000324233">
    <property type="component" value="Chromosome"/>
</dbReference>
<name>A0A5B9W0J2_9BACT</name>
<evidence type="ECO:0000256" key="1">
    <source>
        <dbReference type="SAM" id="Phobius"/>
    </source>
</evidence>
<dbReference type="RefSeq" id="WP_148593803.1">
    <property type="nucleotide sequence ID" value="NZ_CP042997.1"/>
</dbReference>
<organism evidence="3 4">
    <name type="scientific">Aquisphaera giovannonii</name>
    <dbReference type="NCBI Taxonomy" id="406548"/>
    <lineage>
        <taxon>Bacteria</taxon>
        <taxon>Pseudomonadati</taxon>
        <taxon>Planctomycetota</taxon>
        <taxon>Planctomycetia</taxon>
        <taxon>Isosphaerales</taxon>
        <taxon>Isosphaeraceae</taxon>
        <taxon>Aquisphaera</taxon>
    </lineage>
</organism>
<dbReference type="AlphaFoldDB" id="A0A5B9W0J2"/>
<feature type="transmembrane region" description="Helical" evidence="1">
    <location>
        <begin position="383"/>
        <end position="404"/>
    </location>
</feature>
<keyword evidence="4" id="KW-1185">Reference proteome</keyword>
<feature type="transmembrane region" description="Helical" evidence="1">
    <location>
        <begin position="50"/>
        <end position="69"/>
    </location>
</feature>
<dbReference type="InterPro" id="IPR012429">
    <property type="entry name" value="HGSNAT_cat"/>
</dbReference>
<evidence type="ECO:0000313" key="3">
    <source>
        <dbReference type="EMBL" id="QEH33797.1"/>
    </source>
</evidence>
<feature type="domain" description="Heparan-alpha-glucosaminide N-acetyltransferase catalytic" evidence="2">
    <location>
        <begin position="13"/>
        <end position="229"/>
    </location>
</feature>
<reference evidence="3 4" key="1">
    <citation type="submission" date="2019-08" db="EMBL/GenBank/DDBJ databases">
        <title>Deep-cultivation of Planctomycetes and their phenomic and genomic characterization uncovers novel biology.</title>
        <authorList>
            <person name="Wiegand S."/>
            <person name="Jogler M."/>
            <person name="Boedeker C."/>
            <person name="Pinto D."/>
            <person name="Vollmers J."/>
            <person name="Rivas-Marin E."/>
            <person name="Kohn T."/>
            <person name="Peeters S.H."/>
            <person name="Heuer A."/>
            <person name="Rast P."/>
            <person name="Oberbeckmann S."/>
            <person name="Bunk B."/>
            <person name="Jeske O."/>
            <person name="Meyerdierks A."/>
            <person name="Storesund J.E."/>
            <person name="Kallscheuer N."/>
            <person name="Luecker S."/>
            <person name="Lage O.M."/>
            <person name="Pohl T."/>
            <person name="Merkel B.J."/>
            <person name="Hornburger P."/>
            <person name="Mueller R.-W."/>
            <person name="Bruemmer F."/>
            <person name="Labrenz M."/>
            <person name="Spormann A.M."/>
            <person name="Op den Camp H."/>
            <person name="Overmann J."/>
            <person name="Amann R."/>
            <person name="Jetten M.S.M."/>
            <person name="Mascher T."/>
            <person name="Medema M.H."/>
            <person name="Devos D.P."/>
            <person name="Kaster A.-K."/>
            <person name="Ovreas L."/>
            <person name="Rohde M."/>
            <person name="Galperin M.Y."/>
            <person name="Jogler C."/>
        </authorList>
    </citation>
    <scope>NUCLEOTIDE SEQUENCE [LARGE SCALE GENOMIC DNA]</scope>
    <source>
        <strain evidence="3 4">OJF2</strain>
    </source>
</reference>
<proteinExistence type="predicted"/>
<dbReference type="EMBL" id="CP042997">
    <property type="protein sequence ID" value="QEH33797.1"/>
    <property type="molecule type" value="Genomic_DNA"/>
</dbReference>
<dbReference type="PANTHER" id="PTHR31061:SF24">
    <property type="entry name" value="LD22376P"/>
    <property type="match status" value="1"/>
</dbReference>
<evidence type="ECO:0000313" key="4">
    <source>
        <dbReference type="Proteomes" id="UP000324233"/>
    </source>
</evidence>